<name>A0ACC2WZS5_9TREE</name>
<protein>
    <submittedName>
        <fullName evidence="1">Uncharacterized protein</fullName>
    </submittedName>
</protein>
<dbReference type="Proteomes" id="UP001230649">
    <property type="component" value="Unassembled WGS sequence"/>
</dbReference>
<sequence length="482" mass="54816">MPQSTPVSRELAAECLANWAERNRRKGEKPEQTGRDILQETEEAIVSDAHPSPRLPVELITTICEFISGSRALATLASVNTSSNLFRSVTMPILYETVFWDDQTDWMTVFPRDHECWKHIKYTFTLTTSTFDKVARRTRKDDSQIHCPKLRLSCSLKASDDNAMFMRLLHTMKTDSLLKLIRQTPIRHWDNGKVESIRCSTSSSLYLQIGDGATLLPSDVNAKGYYTFPSNTAMSEACVRLPRDDETPTYDFVLELCRILAQSREGYFESDHLCAKSLPMLMMVLENEAQTERFKSAFTQLLLDHTEHVNFHFRLVGPVEYRLRDVYCLVRHLARAYALAHAKRPDHVAFTGRSILAVRLLHKNLQAYLRYSPEAPGVMELEIWQEREEDTLVSEVWEFEALREVEIPAPSELRWIAVEEEIDEEGNPTVIREVEVNSSDVGSGGSDDESEDSESDSDSGEEDEEDQASGSDGSVNSIYQSV</sequence>
<comment type="caution">
    <text evidence="1">The sequence shown here is derived from an EMBL/GenBank/DDBJ whole genome shotgun (WGS) entry which is preliminary data.</text>
</comment>
<organism evidence="1 2">
    <name type="scientific">Naganishia adeliensis</name>
    <dbReference type="NCBI Taxonomy" id="92952"/>
    <lineage>
        <taxon>Eukaryota</taxon>
        <taxon>Fungi</taxon>
        <taxon>Dikarya</taxon>
        <taxon>Basidiomycota</taxon>
        <taxon>Agaricomycotina</taxon>
        <taxon>Tremellomycetes</taxon>
        <taxon>Filobasidiales</taxon>
        <taxon>Filobasidiaceae</taxon>
        <taxon>Naganishia</taxon>
    </lineage>
</organism>
<gene>
    <name evidence="1" type="ORF">QFC20_000409</name>
</gene>
<proteinExistence type="predicted"/>
<reference evidence="1" key="1">
    <citation type="submission" date="2023-04" db="EMBL/GenBank/DDBJ databases">
        <title>Draft Genome sequencing of Naganishia species isolated from polar environments using Oxford Nanopore Technology.</title>
        <authorList>
            <person name="Leo P."/>
            <person name="Venkateswaran K."/>
        </authorList>
    </citation>
    <scope>NUCLEOTIDE SEQUENCE</scope>
    <source>
        <strain evidence="1">MNA-CCFEE 5262</strain>
    </source>
</reference>
<accession>A0ACC2WZS5</accession>
<keyword evidence="2" id="KW-1185">Reference proteome</keyword>
<evidence type="ECO:0000313" key="1">
    <source>
        <dbReference type="EMBL" id="KAJ9117263.1"/>
    </source>
</evidence>
<evidence type="ECO:0000313" key="2">
    <source>
        <dbReference type="Proteomes" id="UP001230649"/>
    </source>
</evidence>
<dbReference type="EMBL" id="JASBWS010000002">
    <property type="protein sequence ID" value="KAJ9117263.1"/>
    <property type="molecule type" value="Genomic_DNA"/>
</dbReference>